<name>A0A0S3PV92_9BRAD</name>
<keyword evidence="2" id="KW-1185">Reference proteome</keyword>
<dbReference type="AlphaFoldDB" id="A0A0S3PV92"/>
<dbReference type="EMBL" id="AP014946">
    <property type="protein sequence ID" value="BAT59889.1"/>
    <property type="molecule type" value="Genomic_DNA"/>
</dbReference>
<dbReference type="Gene3D" id="3.30.1360.200">
    <property type="match status" value="1"/>
</dbReference>
<sequence>MSAHLQAIVGGYAERAVLSLVHAKGRVDIFSRSLIDISVQTHTTFLLENRQTYSVKYLHVLIEVDASVSALAGALTYQVVGEPVAVVVAGKVMTSPVIREPLWGKRAIDFLLRTLGS</sequence>
<accession>A0A0S3PV92</accession>
<organism evidence="1 2">
    <name type="scientific">Variibacter gotjawalensis</name>
    <dbReference type="NCBI Taxonomy" id="1333996"/>
    <lineage>
        <taxon>Bacteria</taxon>
        <taxon>Pseudomonadati</taxon>
        <taxon>Pseudomonadota</taxon>
        <taxon>Alphaproteobacteria</taxon>
        <taxon>Hyphomicrobiales</taxon>
        <taxon>Nitrobacteraceae</taxon>
        <taxon>Variibacter</taxon>
    </lineage>
</organism>
<evidence type="ECO:0000313" key="2">
    <source>
        <dbReference type="Proteomes" id="UP000236884"/>
    </source>
</evidence>
<reference evidence="1 2" key="1">
    <citation type="submission" date="2015-08" db="EMBL/GenBank/DDBJ databases">
        <title>Investigation of the bacterial diversity of lava forest soil.</title>
        <authorList>
            <person name="Lee J.S."/>
        </authorList>
    </citation>
    <scope>NUCLEOTIDE SEQUENCE [LARGE SCALE GENOMIC DNA]</scope>
    <source>
        <strain evidence="1 2">GJW-30</strain>
    </source>
</reference>
<protein>
    <submittedName>
        <fullName evidence="1">Uncharacterized protein</fullName>
    </submittedName>
</protein>
<dbReference type="Proteomes" id="UP000236884">
    <property type="component" value="Chromosome"/>
</dbReference>
<dbReference type="KEGG" id="vgo:GJW-30_1_02424"/>
<evidence type="ECO:0000313" key="1">
    <source>
        <dbReference type="EMBL" id="BAT59889.1"/>
    </source>
</evidence>
<proteinExistence type="predicted"/>
<gene>
    <name evidence="1" type="ORF">GJW-30_1_02424</name>
</gene>
<dbReference type="RefSeq" id="WP_130364427.1">
    <property type="nucleotide sequence ID" value="NZ_AP014946.1"/>
</dbReference>